<dbReference type="AlphaFoldDB" id="M5G3I8"/>
<protein>
    <recommendedName>
        <fullName evidence="2">BTB domain-containing protein</fullName>
    </recommendedName>
</protein>
<dbReference type="STRING" id="1858805.M5G3I8"/>
<dbReference type="InterPro" id="IPR000210">
    <property type="entry name" value="BTB/POZ_dom"/>
</dbReference>
<proteinExistence type="predicted"/>
<accession>M5G3I8</accession>
<evidence type="ECO:0000259" key="2">
    <source>
        <dbReference type="PROSITE" id="PS50097"/>
    </source>
</evidence>
<sequence>MTSSPVHGRSRSRPSSSPSIPTLFQQPTADIILLSSDRPAAELRVHRRILIEASEFFREMFTLPQPVRQDGSPEEEEIPKIDLQEPASVLIPLLTLLYPVPPPSFSSLDLLPALFRSAQKYDLPSLPPLLACVLREPRFLQAEPLQVYALACQFGLKEEARLASRATLRVDLMALLLPLPDKLGSMLAVDLVQLVALRVQRASQAKTLLKAPGALQGLRCISCGTLPSWVGEWRRRACVELDRYPVSETIFASSFLGEVIGMCGIGCGKCGIAKWESGEWERLRAEVDALPNTI</sequence>
<dbReference type="InterPro" id="IPR011333">
    <property type="entry name" value="SKP1/BTB/POZ_sf"/>
</dbReference>
<dbReference type="GeneID" id="63684827"/>
<gene>
    <name evidence="3" type="ORF">DACRYDRAFT_114114</name>
</gene>
<dbReference type="PROSITE" id="PS50097">
    <property type="entry name" value="BTB"/>
    <property type="match status" value="1"/>
</dbReference>
<dbReference type="EMBL" id="JH795857">
    <property type="protein sequence ID" value="EJU04791.1"/>
    <property type="molecule type" value="Genomic_DNA"/>
</dbReference>
<dbReference type="CDD" id="cd18186">
    <property type="entry name" value="BTB_POZ_ZBTB_KLHL-like"/>
    <property type="match status" value="1"/>
</dbReference>
<dbReference type="OMA" id="PMSIVRA"/>
<evidence type="ECO:0000313" key="3">
    <source>
        <dbReference type="EMBL" id="EJU04791.1"/>
    </source>
</evidence>
<name>M5G3I8_DACPD</name>
<dbReference type="Gene3D" id="3.30.710.10">
    <property type="entry name" value="Potassium Channel Kv1.1, Chain A"/>
    <property type="match status" value="1"/>
</dbReference>
<dbReference type="SUPFAM" id="SSF54695">
    <property type="entry name" value="POZ domain"/>
    <property type="match status" value="1"/>
</dbReference>
<dbReference type="HOGENOM" id="CLU_052397_0_2_1"/>
<dbReference type="Pfam" id="PF00651">
    <property type="entry name" value="BTB"/>
    <property type="match status" value="1"/>
</dbReference>
<dbReference type="OrthoDB" id="71307at2759"/>
<evidence type="ECO:0000313" key="4">
    <source>
        <dbReference type="Proteomes" id="UP000030653"/>
    </source>
</evidence>
<organism evidence="3 4">
    <name type="scientific">Dacryopinax primogenitus (strain DJM 731)</name>
    <name type="common">Brown rot fungus</name>
    <dbReference type="NCBI Taxonomy" id="1858805"/>
    <lineage>
        <taxon>Eukaryota</taxon>
        <taxon>Fungi</taxon>
        <taxon>Dikarya</taxon>
        <taxon>Basidiomycota</taxon>
        <taxon>Agaricomycotina</taxon>
        <taxon>Dacrymycetes</taxon>
        <taxon>Dacrymycetales</taxon>
        <taxon>Dacrymycetaceae</taxon>
        <taxon>Dacryopinax</taxon>
    </lineage>
</organism>
<keyword evidence="4" id="KW-1185">Reference proteome</keyword>
<dbReference type="Proteomes" id="UP000030653">
    <property type="component" value="Unassembled WGS sequence"/>
</dbReference>
<dbReference type="SMART" id="SM00225">
    <property type="entry name" value="BTB"/>
    <property type="match status" value="1"/>
</dbReference>
<feature type="compositionally biased region" description="Low complexity" evidence="1">
    <location>
        <begin position="1"/>
        <end position="19"/>
    </location>
</feature>
<feature type="region of interest" description="Disordered" evidence="1">
    <location>
        <begin position="1"/>
        <end position="23"/>
    </location>
</feature>
<feature type="domain" description="BTB" evidence="2">
    <location>
        <begin position="29"/>
        <end position="98"/>
    </location>
</feature>
<reference evidence="3 4" key="1">
    <citation type="journal article" date="2012" name="Science">
        <title>The Paleozoic origin of enzymatic lignin decomposition reconstructed from 31 fungal genomes.</title>
        <authorList>
            <person name="Floudas D."/>
            <person name="Binder M."/>
            <person name="Riley R."/>
            <person name="Barry K."/>
            <person name="Blanchette R.A."/>
            <person name="Henrissat B."/>
            <person name="Martinez A.T."/>
            <person name="Otillar R."/>
            <person name="Spatafora J.W."/>
            <person name="Yadav J.S."/>
            <person name="Aerts A."/>
            <person name="Benoit I."/>
            <person name="Boyd A."/>
            <person name="Carlson A."/>
            <person name="Copeland A."/>
            <person name="Coutinho P.M."/>
            <person name="de Vries R.P."/>
            <person name="Ferreira P."/>
            <person name="Findley K."/>
            <person name="Foster B."/>
            <person name="Gaskell J."/>
            <person name="Glotzer D."/>
            <person name="Gorecki P."/>
            <person name="Heitman J."/>
            <person name="Hesse C."/>
            <person name="Hori C."/>
            <person name="Igarashi K."/>
            <person name="Jurgens J.A."/>
            <person name="Kallen N."/>
            <person name="Kersten P."/>
            <person name="Kohler A."/>
            <person name="Kuees U."/>
            <person name="Kumar T.K.A."/>
            <person name="Kuo A."/>
            <person name="LaButti K."/>
            <person name="Larrondo L.F."/>
            <person name="Lindquist E."/>
            <person name="Ling A."/>
            <person name="Lombard V."/>
            <person name="Lucas S."/>
            <person name="Lundell T."/>
            <person name="Martin R."/>
            <person name="McLaughlin D.J."/>
            <person name="Morgenstern I."/>
            <person name="Morin E."/>
            <person name="Murat C."/>
            <person name="Nagy L.G."/>
            <person name="Nolan M."/>
            <person name="Ohm R.A."/>
            <person name="Patyshakuliyeva A."/>
            <person name="Rokas A."/>
            <person name="Ruiz-Duenas F.J."/>
            <person name="Sabat G."/>
            <person name="Salamov A."/>
            <person name="Samejima M."/>
            <person name="Schmutz J."/>
            <person name="Slot J.C."/>
            <person name="St John F."/>
            <person name="Stenlid J."/>
            <person name="Sun H."/>
            <person name="Sun S."/>
            <person name="Syed K."/>
            <person name="Tsang A."/>
            <person name="Wiebenga A."/>
            <person name="Young D."/>
            <person name="Pisabarro A."/>
            <person name="Eastwood D.C."/>
            <person name="Martin F."/>
            <person name="Cullen D."/>
            <person name="Grigoriev I.V."/>
            <person name="Hibbett D.S."/>
        </authorList>
    </citation>
    <scope>NUCLEOTIDE SEQUENCE [LARGE SCALE GENOMIC DNA]</scope>
    <source>
        <strain evidence="3 4">DJM-731 SS1</strain>
    </source>
</reference>
<dbReference type="RefSeq" id="XP_040631685.1">
    <property type="nucleotide sequence ID" value="XM_040769765.1"/>
</dbReference>
<evidence type="ECO:0000256" key="1">
    <source>
        <dbReference type="SAM" id="MobiDB-lite"/>
    </source>
</evidence>